<dbReference type="PANTHER" id="PTHR45953">
    <property type="entry name" value="IDURONATE 2-SULFATASE"/>
    <property type="match status" value="1"/>
</dbReference>
<dbReference type="EMBL" id="CP063169">
    <property type="protein sequence ID" value="QOR71138.1"/>
    <property type="molecule type" value="Genomic_DNA"/>
</dbReference>
<dbReference type="KEGG" id="halt:IM660_02155"/>
<dbReference type="GO" id="GO:0016740">
    <property type="term" value="F:transferase activity"/>
    <property type="evidence" value="ECO:0007669"/>
    <property type="project" value="UniProtKB-KW"/>
</dbReference>
<dbReference type="AlphaFoldDB" id="A0A7M1SU93"/>
<dbReference type="GO" id="GO:0005737">
    <property type="term" value="C:cytoplasm"/>
    <property type="evidence" value="ECO:0007669"/>
    <property type="project" value="TreeGrafter"/>
</dbReference>
<sequence>MILITTDQQRYDTLGVTGNEHVRTPAIDALAARGTLFTHTYIQNPVCMPSRACLNTGRYVHQHGVEYMRSDIEATPGLPPDETTLAERLQQHGYHTAAFGKIHLLPPRGFDELRLTQGKGARWTVSSGSPLGPAQLGPVYENWLEERNPGAYERIYESRRTSEYTDFDTAVPVPIPAEEYIDSWIGANAADYVSRERDGPFFAAVGFCGPHTPFDPPEPYASMYDPRSMPVPDLFDAVSGSALVGDRRPQFDGPERDENIRRIVAYYWGMMTLIDDMVATIVAAAEQRNDGRDTVIIMTTDHGEMLGDYGTLGKANFIESVIRVPLTVTSLSGAHGTPGREVGDLVEHVDVASTVLDLAGIAPPPELPGQSLRGYCHERLDDPEPRSSALCEFTTNDRRHRSKCVRTQRYKYIFHDGGRAPELYDLQEDPGELVNLAGDPANDHLVRRHAQLLLDRLTGTAINAWNATPAARFPADIDDYGRPIAPLPLSETAP</sequence>
<dbReference type="Proteomes" id="UP000593758">
    <property type="component" value="Chromosome"/>
</dbReference>
<keyword evidence="2 4" id="KW-0378">Hydrolase</keyword>
<evidence type="ECO:0000313" key="4">
    <source>
        <dbReference type="EMBL" id="QOR71138.1"/>
    </source>
</evidence>
<dbReference type="GO" id="GO:0008484">
    <property type="term" value="F:sulfuric ester hydrolase activity"/>
    <property type="evidence" value="ECO:0007669"/>
    <property type="project" value="TreeGrafter"/>
</dbReference>
<evidence type="ECO:0000256" key="2">
    <source>
        <dbReference type="ARBA" id="ARBA00022801"/>
    </source>
</evidence>
<name>A0A7M1SU93_9MICO</name>
<dbReference type="SUPFAM" id="SSF53649">
    <property type="entry name" value="Alkaline phosphatase-like"/>
    <property type="match status" value="1"/>
</dbReference>
<accession>A0A7M1SU93</accession>
<evidence type="ECO:0000256" key="1">
    <source>
        <dbReference type="ARBA" id="ARBA00022723"/>
    </source>
</evidence>
<dbReference type="InterPro" id="IPR017850">
    <property type="entry name" value="Alkaline_phosphatase_core_sf"/>
</dbReference>
<dbReference type="RefSeq" id="WP_193497805.1">
    <property type="nucleotide sequence ID" value="NZ_CP063169.1"/>
</dbReference>
<dbReference type="Gene3D" id="3.40.720.10">
    <property type="entry name" value="Alkaline Phosphatase, subunit A"/>
    <property type="match status" value="1"/>
</dbReference>
<protein>
    <submittedName>
        <fullName evidence="4">Sulfatase-like hydrolase/transferase</fullName>
    </submittedName>
</protein>
<dbReference type="InterPro" id="IPR000917">
    <property type="entry name" value="Sulfatase_N"/>
</dbReference>
<reference evidence="4 5" key="1">
    <citation type="submission" date="2020-10" db="EMBL/GenBank/DDBJ databases">
        <title>Haloactinobacterium sp. RN3S43, a bacterium isolated from saline soil.</title>
        <authorList>
            <person name="Sun J.-Q."/>
        </authorList>
    </citation>
    <scope>NUCLEOTIDE SEQUENCE [LARGE SCALE GENOMIC DNA]</scope>
    <source>
        <strain evidence="4 5">RN3S43</strain>
    </source>
</reference>
<dbReference type="PANTHER" id="PTHR45953:SF1">
    <property type="entry name" value="IDURONATE 2-SULFATASE"/>
    <property type="match status" value="1"/>
</dbReference>
<proteinExistence type="predicted"/>
<feature type="domain" description="Sulfatase N-terminal" evidence="3">
    <location>
        <begin position="2"/>
        <end position="361"/>
    </location>
</feature>
<evidence type="ECO:0000313" key="5">
    <source>
        <dbReference type="Proteomes" id="UP000593758"/>
    </source>
</evidence>
<gene>
    <name evidence="4" type="ORF">IM660_02155</name>
</gene>
<dbReference type="GO" id="GO:0046872">
    <property type="term" value="F:metal ion binding"/>
    <property type="evidence" value="ECO:0007669"/>
    <property type="project" value="UniProtKB-KW"/>
</dbReference>
<organism evidence="4 5">
    <name type="scientific">Ruania alkalisoli</name>
    <dbReference type="NCBI Taxonomy" id="2779775"/>
    <lineage>
        <taxon>Bacteria</taxon>
        <taxon>Bacillati</taxon>
        <taxon>Actinomycetota</taxon>
        <taxon>Actinomycetes</taxon>
        <taxon>Micrococcales</taxon>
        <taxon>Ruaniaceae</taxon>
        <taxon>Ruania</taxon>
    </lineage>
</organism>
<keyword evidence="4" id="KW-0808">Transferase</keyword>
<evidence type="ECO:0000259" key="3">
    <source>
        <dbReference type="Pfam" id="PF00884"/>
    </source>
</evidence>
<dbReference type="Pfam" id="PF00884">
    <property type="entry name" value="Sulfatase"/>
    <property type="match status" value="1"/>
</dbReference>
<keyword evidence="5" id="KW-1185">Reference proteome</keyword>
<keyword evidence="1" id="KW-0479">Metal-binding</keyword>